<comment type="caution">
    <text evidence="2">The sequence shown here is derived from an EMBL/GenBank/DDBJ whole genome shotgun (WGS) entry which is preliminary data.</text>
</comment>
<reference evidence="2" key="2">
    <citation type="submission" date="2023-05" db="EMBL/GenBank/DDBJ databases">
        <authorList>
            <person name="Schelkunov M.I."/>
        </authorList>
    </citation>
    <scope>NUCLEOTIDE SEQUENCE</scope>
    <source>
        <strain evidence="2">Hsosn_3</strain>
        <tissue evidence="2">Leaf</tissue>
    </source>
</reference>
<dbReference type="InterPro" id="IPR003676">
    <property type="entry name" value="SAUR_fam"/>
</dbReference>
<name>A0AAD8H017_9APIA</name>
<keyword evidence="3" id="KW-1185">Reference proteome</keyword>
<proteinExistence type="inferred from homology"/>
<protein>
    <submittedName>
        <fullName evidence="2">Small auxin-up RNA</fullName>
    </submittedName>
</protein>
<dbReference type="PANTHER" id="PTHR31374">
    <property type="entry name" value="AUXIN-INDUCED PROTEIN-LIKE-RELATED"/>
    <property type="match status" value="1"/>
</dbReference>
<evidence type="ECO:0000313" key="2">
    <source>
        <dbReference type="EMBL" id="KAK1357969.1"/>
    </source>
</evidence>
<dbReference type="AlphaFoldDB" id="A0AAD8H017"/>
<organism evidence="2 3">
    <name type="scientific">Heracleum sosnowskyi</name>
    <dbReference type="NCBI Taxonomy" id="360622"/>
    <lineage>
        <taxon>Eukaryota</taxon>
        <taxon>Viridiplantae</taxon>
        <taxon>Streptophyta</taxon>
        <taxon>Embryophyta</taxon>
        <taxon>Tracheophyta</taxon>
        <taxon>Spermatophyta</taxon>
        <taxon>Magnoliopsida</taxon>
        <taxon>eudicotyledons</taxon>
        <taxon>Gunneridae</taxon>
        <taxon>Pentapetalae</taxon>
        <taxon>asterids</taxon>
        <taxon>campanulids</taxon>
        <taxon>Apiales</taxon>
        <taxon>Apiaceae</taxon>
        <taxon>Apioideae</taxon>
        <taxon>apioid superclade</taxon>
        <taxon>Tordylieae</taxon>
        <taxon>Tordyliinae</taxon>
        <taxon>Heracleum</taxon>
    </lineage>
</organism>
<comment type="similarity">
    <text evidence="1">Belongs to the ARG7 family.</text>
</comment>
<dbReference type="PANTHER" id="PTHR31374:SF118">
    <property type="entry name" value="OS01G0924966 PROTEIN"/>
    <property type="match status" value="1"/>
</dbReference>
<dbReference type="Proteomes" id="UP001237642">
    <property type="component" value="Unassembled WGS sequence"/>
</dbReference>
<evidence type="ECO:0000256" key="1">
    <source>
        <dbReference type="ARBA" id="ARBA00006974"/>
    </source>
</evidence>
<accession>A0AAD8H017</accession>
<reference evidence="2" key="1">
    <citation type="submission" date="2023-02" db="EMBL/GenBank/DDBJ databases">
        <title>Genome of toxic invasive species Heracleum sosnowskyi carries increased number of genes despite the absence of recent whole-genome duplications.</title>
        <authorList>
            <person name="Schelkunov M."/>
            <person name="Shtratnikova V."/>
            <person name="Makarenko M."/>
            <person name="Klepikova A."/>
            <person name="Omelchenko D."/>
            <person name="Novikova G."/>
            <person name="Obukhova E."/>
            <person name="Bogdanov V."/>
            <person name="Penin A."/>
            <person name="Logacheva M."/>
        </authorList>
    </citation>
    <scope>NUCLEOTIDE SEQUENCE</scope>
    <source>
        <strain evidence="2">Hsosn_3</strain>
        <tissue evidence="2">Leaf</tissue>
    </source>
</reference>
<dbReference type="GO" id="GO:0009733">
    <property type="term" value="P:response to auxin"/>
    <property type="evidence" value="ECO:0007669"/>
    <property type="project" value="InterPro"/>
</dbReference>
<gene>
    <name evidence="2" type="ORF">POM88_051225</name>
</gene>
<dbReference type="EMBL" id="JAUIZM010000011">
    <property type="protein sequence ID" value="KAK1357969.1"/>
    <property type="molecule type" value="Genomic_DNA"/>
</dbReference>
<sequence>MECEKGNGGKKNLITKTWQRCRSIPGSRGKSLGTLSSLPDHPLSTKDQKTKCKVAPHGCFSVYVGPEKQRFVIKTKYVNHPLFKMLLEDAENEYGYISNGPILLPCDVNLFYKVLAEMDSKRSENEGLVRSKSCGFAYGSCSPFNPNRRWYKSGDMGKGFGSYGLLTPSRLIRMN</sequence>
<evidence type="ECO:0000313" key="3">
    <source>
        <dbReference type="Proteomes" id="UP001237642"/>
    </source>
</evidence>
<dbReference type="Pfam" id="PF02519">
    <property type="entry name" value="Auxin_inducible"/>
    <property type="match status" value="1"/>
</dbReference>